<accession>A0A9N8V8W9</accession>
<feature type="binding site" evidence="13">
    <location>
        <position position="99"/>
    </location>
    <ligand>
        <name>CoA</name>
        <dbReference type="ChEBI" id="CHEBI:57287"/>
    </ligand>
</feature>
<reference evidence="16" key="1">
    <citation type="submission" date="2021-06" db="EMBL/GenBank/DDBJ databases">
        <authorList>
            <person name="Kallberg Y."/>
            <person name="Tangrot J."/>
            <person name="Rosling A."/>
        </authorList>
    </citation>
    <scope>NUCLEOTIDE SEQUENCE</scope>
    <source>
        <strain evidence="16">UK204</strain>
    </source>
</reference>
<proteinExistence type="inferred from homology"/>
<gene>
    <name evidence="16" type="ORF">FCALED_LOCUS654</name>
</gene>
<evidence type="ECO:0000256" key="11">
    <source>
        <dbReference type="PIRSR" id="PIRSR000105-1"/>
    </source>
</evidence>
<feature type="binding site" evidence="13">
    <location>
        <position position="92"/>
    </location>
    <ligand>
        <name>CoA</name>
        <dbReference type="ChEBI" id="CHEBI:57287"/>
    </ligand>
</feature>
<name>A0A9N8V8W9_9GLOM</name>
<keyword evidence="8" id="KW-0443">Lipid metabolism</keyword>
<comment type="similarity">
    <text evidence="3">Belongs to the 3-hydroxyacyl-CoA dehydrogenase family.</text>
</comment>
<dbReference type="PANTHER" id="PTHR43561:SF3">
    <property type="entry name" value="HYDROXYACYL-COENZYME A DEHYDROGENASE, MITOCHONDRIAL"/>
    <property type="match status" value="1"/>
</dbReference>
<keyword evidence="5" id="KW-0276">Fatty acid metabolism</keyword>
<dbReference type="Gene3D" id="1.10.1040.10">
    <property type="entry name" value="N-(1-d-carboxylethyl)-l-norvaline Dehydrogenase, domain 2"/>
    <property type="match status" value="1"/>
</dbReference>
<feature type="domain" description="3-hydroxyacyl-CoA dehydrogenase C-terminal" evidence="14">
    <location>
        <begin position="235"/>
        <end position="333"/>
    </location>
</feature>
<dbReference type="PANTHER" id="PTHR43561">
    <property type="match status" value="1"/>
</dbReference>
<dbReference type="Pfam" id="PF02737">
    <property type="entry name" value="3HCDH_N"/>
    <property type="match status" value="1"/>
</dbReference>
<dbReference type="SUPFAM" id="SSF48179">
    <property type="entry name" value="6-phosphogluconate dehydrogenase C-terminal domain-like"/>
    <property type="match status" value="1"/>
</dbReference>
<comment type="caution">
    <text evidence="16">The sequence shown here is derived from an EMBL/GenBank/DDBJ whole genome shotgun (WGS) entry which is preliminary data.</text>
</comment>
<dbReference type="PIRSF" id="PIRSF000105">
    <property type="entry name" value="HCDH"/>
    <property type="match status" value="1"/>
</dbReference>
<dbReference type="SUPFAM" id="SSF51735">
    <property type="entry name" value="NAD(P)-binding Rossmann-fold domains"/>
    <property type="match status" value="1"/>
</dbReference>
<evidence type="ECO:0000256" key="8">
    <source>
        <dbReference type="ARBA" id="ARBA00023098"/>
    </source>
</evidence>
<evidence type="ECO:0000259" key="15">
    <source>
        <dbReference type="Pfam" id="PF02737"/>
    </source>
</evidence>
<organism evidence="16 17">
    <name type="scientific">Funneliformis caledonium</name>
    <dbReference type="NCBI Taxonomy" id="1117310"/>
    <lineage>
        <taxon>Eukaryota</taxon>
        <taxon>Fungi</taxon>
        <taxon>Fungi incertae sedis</taxon>
        <taxon>Mucoromycota</taxon>
        <taxon>Glomeromycotina</taxon>
        <taxon>Glomeromycetes</taxon>
        <taxon>Glomerales</taxon>
        <taxon>Glomeraceae</taxon>
        <taxon>Funneliformis</taxon>
    </lineage>
</organism>
<evidence type="ECO:0000256" key="1">
    <source>
        <dbReference type="ARBA" id="ARBA00004305"/>
    </source>
</evidence>
<evidence type="ECO:0000256" key="4">
    <source>
        <dbReference type="ARBA" id="ARBA00013000"/>
    </source>
</evidence>
<keyword evidence="6" id="KW-0560">Oxidoreductase</keyword>
<evidence type="ECO:0000256" key="9">
    <source>
        <dbReference type="ARBA" id="ARBA00023128"/>
    </source>
</evidence>
<dbReference type="GO" id="GO:0005759">
    <property type="term" value="C:mitochondrial matrix"/>
    <property type="evidence" value="ECO:0007669"/>
    <property type="project" value="UniProtKB-SubCell"/>
</dbReference>
<feature type="binding site" evidence="12">
    <location>
        <position position="168"/>
    </location>
    <ligand>
        <name>NAD(+)</name>
        <dbReference type="ChEBI" id="CHEBI:57540"/>
    </ligand>
</feature>
<keyword evidence="7 12" id="KW-0520">NAD</keyword>
<dbReference type="EC" id="1.1.1.35" evidence="4"/>
<feature type="binding site" evidence="12">
    <location>
        <position position="76"/>
    </location>
    <ligand>
        <name>NAD(+)</name>
        <dbReference type="ChEBI" id="CHEBI:57540"/>
    </ligand>
</feature>
<dbReference type="AlphaFoldDB" id="A0A9N8V8W9"/>
<dbReference type="InterPro" id="IPR022694">
    <property type="entry name" value="3-OHacyl-CoA_DH"/>
</dbReference>
<evidence type="ECO:0000256" key="5">
    <source>
        <dbReference type="ARBA" id="ARBA00022832"/>
    </source>
</evidence>
<comment type="catalytic activity">
    <reaction evidence="10">
        <text>a (3S)-3-hydroxyacyl-CoA + NAD(+) = a 3-oxoacyl-CoA + NADH + H(+)</text>
        <dbReference type="Rhea" id="RHEA:22432"/>
        <dbReference type="ChEBI" id="CHEBI:15378"/>
        <dbReference type="ChEBI" id="CHEBI:57318"/>
        <dbReference type="ChEBI" id="CHEBI:57540"/>
        <dbReference type="ChEBI" id="CHEBI:57945"/>
        <dbReference type="ChEBI" id="CHEBI:90726"/>
        <dbReference type="EC" id="1.1.1.35"/>
    </reaction>
</comment>
<dbReference type="Proteomes" id="UP000789570">
    <property type="component" value="Unassembled WGS sequence"/>
</dbReference>
<evidence type="ECO:0000313" key="17">
    <source>
        <dbReference type="Proteomes" id="UP000789570"/>
    </source>
</evidence>
<dbReference type="EMBL" id="CAJVPQ010000067">
    <property type="protein sequence ID" value="CAG8442531.1"/>
    <property type="molecule type" value="Genomic_DNA"/>
</dbReference>
<dbReference type="Pfam" id="PF00725">
    <property type="entry name" value="3HCDH"/>
    <property type="match status" value="1"/>
</dbReference>
<evidence type="ECO:0000256" key="13">
    <source>
        <dbReference type="PIRSR" id="PIRSR000105-3"/>
    </source>
</evidence>
<dbReference type="GO" id="GO:0070403">
    <property type="term" value="F:NAD+ binding"/>
    <property type="evidence" value="ECO:0007669"/>
    <property type="project" value="InterPro"/>
</dbReference>
<feature type="binding site" evidence="13">
    <location>
        <position position="168"/>
    </location>
    <ligand>
        <name>CoA</name>
        <dbReference type="ChEBI" id="CHEBI:57287"/>
    </ligand>
</feature>
<evidence type="ECO:0000256" key="12">
    <source>
        <dbReference type="PIRSR" id="PIRSR000105-2"/>
    </source>
</evidence>
<keyword evidence="9" id="KW-0496">Mitochondrion</keyword>
<evidence type="ECO:0000256" key="10">
    <source>
        <dbReference type="ARBA" id="ARBA00049556"/>
    </source>
</evidence>
<feature type="domain" description="3-hydroxyacyl-CoA dehydrogenase NAD binding" evidence="15">
    <location>
        <begin position="48"/>
        <end position="233"/>
    </location>
</feature>
<dbReference type="InterPro" id="IPR013328">
    <property type="entry name" value="6PGD_dom2"/>
</dbReference>
<comment type="pathway">
    <text evidence="2">Lipid metabolism; fatty acid beta-oxidation.</text>
</comment>
<evidence type="ECO:0000256" key="3">
    <source>
        <dbReference type="ARBA" id="ARBA00009463"/>
    </source>
</evidence>
<sequence length="334" mass="36604">MSQFVLSTFRGRLTSNVTKTTFKTNLLRPLLLSHNFSSTTSNNNAVQNIAVFGSGLMGAGIVQVAAQNGFKVTMVDLNQEFIDRGKEIINASLKRVAKKQHKDDAAAQKSLIESTWSNIETNTDSVKGAEKADLIIEAIVENLQTKQNLFQQLDKVAKPDAIFASNTSSLPISDIAKATRRLDKFAGLHFFNPVPQMKLVEIIKTNQTSEETYNSLNDVIMKMKKAPVICKDTPGFIVNRLLVPYLMEAIRLVERGEASIKDVDTAMKLGAGMPMGPFELCDFVGLDTLKSIVDGWRKDGKIDASLVASAKSLDNLVESGHFGKKSGKGFHSYS</sequence>
<feature type="binding site" evidence="12">
    <location>
        <position position="325"/>
    </location>
    <ligand>
        <name>NAD(+)</name>
        <dbReference type="ChEBI" id="CHEBI:57540"/>
    </ligand>
</feature>
<dbReference type="GO" id="GO:0006635">
    <property type="term" value="P:fatty acid beta-oxidation"/>
    <property type="evidence" value="ECO:0007669"/>
    <property type="project" value="TreeGrafter"/>
</dbReference>
<dbReference type="PROSITE" id="PS00067">
    <property type="entry name" value="3HCDH"/>
    <property type="match status" value="1"/>
</dbReference>
<feature type="binding site" evidence="12">
    <location>
        <position position="146"/>
    </location>
    <ligand>
        <name>NAD(+)</name>
        <dbReference type="ChEBI" id="CHEBI:57540"/>
    </ligand>
</feature>
<feature type="binding site" evidence="12">
    <location>
        <begin position="53"/>
        <end position="58"/>
    </location>
    <ligand>
        <name>NAD(+)</name>
        <dbReference type="ChEBI" id="CHEBI:57540"/>
    </ligand>
</feature>
<dbReference type="GO" id="GO:0003857">
    <property type="term" value="F:(3S)-3-hydroxyacyl-CoA dehydrogenase (NAD+) activity"/>
    <property type="evidence" value="ECO:0007669"/>
    <property type="project" value="UniProtKB-EC"/>
</dbReference>
<evidence type="ECO:0000256" key="7">
    <source>
        <dbReference type="ARBA" id="ARBA00023027"/>
    </source>
</evidence>
<dbReference type="InterPro" id="IPR006176">
    <property type="entry name" value="3-OHacyl-CoA_DH_NAD-bd"/>
</dbReference>
<evidence type="ECO:0000256" key="6">
    <source>
        <dbReference type="ARBA" id="ARBA00023002"/>
    </source>
</evidence>
<feature type="binding site" evidence="12">
    <location>
        <position position="192"/>
    </location>
    <ligand>
        <name>NAD(+)</name>
        <dbReference type="ChEBI" id="CHEBI:57540"/>
    </ligand>
</feature>
<evidence type="ECO:0000256" key="2">
    <source>
        <dbReference type="ARBA" id="ARBA00005005"/>
    </source>
</evidence>
<dbReference type="FunFam" id="3.40.50.720:FF:000258">
    <property type="entry name" value="Hydroxyacyl-coenzyme A dehydrogenase, mitochondrial"/>
    <property type="match status" value="1"/>
</dbReference>
<dbReference type="OrthoDB" id="5958943at2759"/>
<feature type="binding site" evidence="12">
    <location>
        <position position="141"/>
    </location>
    <ligand>
        <name>NAD(+)</name>
        <dbReference type="ChEBI" id="CHEBI:57540"/>
    </ligand>
</feature>
<keyword evidence="17" id="KW-1185">Reference proteome</keyword>
<dbReference type="InterPro" id="IPR006108">
    <property type="entry name" value="3HC_DH_C"/>
</dbReference>
<comment type="subcellular location">
    <subcellularLocation>
        <location evidence="1">Mitochondrion matrix</location>
    </subcellularLocation>
</comment>
<dbReference type="Gene3D" id="3.40.50.720">
    <property type="entry name" value="NAD(P)-binding Rossmann-like Domain"/>
    <property type="match status" value="1"/>
</dbReference>
<dbReference type="InterPro" id="IPR052242">
    <property type="entry name" value="Mito_3-hydroxyacyl-CoA_DH"/>
</dbReference>
<evidence type="ECO:0000259" key="14">
    <source>
        <dbReference type="Pfam" id="PF00725"/>
    </source>
</evidence>
<dbReference type="InterPro" id="IPR006180">
    <property type="entry name" value="3-OHacyl-CoA_DH_CS"/>
</dbReference>
<dbReference type="InterPro" id="IPR008927">
    <property type="entry name" value="6-PGluconate_DH-like_C_sf"/>
</dbReference>
<evidence type="ECO:0000313" key="16">
    <source>
        <dbReference type="EMBL" id="CAG8442531.1"/>
    </source>
</evidence>
<feature type="site" description="Important for catalytic activity" evidence="11">
    <location>
        <position position="189"/>
    </location>
</feature>
<protein>
    <recommendedName>
        <fullName evidence="4">3-hydroxyacyl-CoA dehydrogenase</fullName>
        <ecNumber evidence="4">1.1.1.35</ecNumber>
    </recommendedName>
</protein>
<dbReference type="InterPro" id="IPR036291">
    <property type="entry name" value="NAD(P)-bd_dom_sf"/>
</dbReference>